<dbReference type="GO" id="GO:0005905">
    <property type="term" value="C:clathrin-coated pit"/>
    <property type="evidence" value="ECO:0007669"/>
    <property type="project" value="UniProtKB-KW"/>
</dbReference>
<dbReference type="Pfam" id="PF00928">
    <property type="entry name" value="Adap_comp_sub"/>
    <property type="match status" value="1"/>
</dbReference>
<reference evidence="11" key="1">
    <citation type="submission" date="2020-06" db="EMBL/GenBank/DDBJ databases">
        <authorList>
            <person name="Li T."/>
            <person name="Hu X."/>
            <person name="Zhang T."/>
            <person name="Song X."/>
            <person name="Zhang H."/>
            <person name="Dai N."/>
            <person name="Sheng W."/>
            <person name="Hou X."/>
            <person name="Wei L."/>
        </authorList>
    </citation>
    <scope>NUCLEOTIDE SEQUENCE</scope>
    <source>
        <strain evidence="11">KEN1</strain>
        <tissue evidence="11">Leaf</tissue>
    </source>
</reference>
<dbReference type="InterPro" id="IPR018240">
    <property type="entry name" value="Clathrin_mu_CS"/>
</dbReference>
<dbReference type="SUPFAM" id="SSF64356">
    <property type="entry name" value="SNARE-like"/>
    <property type="match status" value="1"/>
</dbReference>
<dbReference type="InterPro" id="IPR036168">
    <property type="entry name" value="AP2_Mu_C_sf"/>
</dbReference>
<dbReference type="SUPFAM" id="SSF49447">
    <property type="entry name" value="Second domain of Mu2 adaptin subunit (ap50) of ap2 adaptor"/>
    <property type="match status" value="1"/>
</dbReference>
<dbReference type="InterPro" id="IPR028565">
    <property type="entry name" value="MHD"/>
</dbReference>
<dbReference type="Gene3D" id="2.60.40.1170">
    <property type="entry name" value="Mu homology domain, subdomain B"/>
    <property type="match status" value="2"/>
</dbReference>
<reference evidence="11" key="2">
    <citation type="journal article" date="2024" name="Plant">
        <title>Genomic evolution and insights into agronomic trait innovations of Sesamum species.</title>
        <authorList>
            <person name="Miao H."/>
            <person name="Wang L."/>
            <person name="Qu L."/>
            <person name="Liu H."/>
            <person name="Sun Y."/>
            <person name="Le M."/>
            <person name="Wang Q."/>
            <person name="Wei S."/>
            <person name="Zheng Y."/>
            <person name="Lin W."/>
            <person name="Duan Y."/>
            <person name="Cao H."/>
            <person name="Xiong S."/>
            <person name="Wang X."/>
            <person name="Wei L."/>
            <person name="Li C."/>
            <person name="Ma Q."/>
            <person name="Ju M."/>
            <person name="Zhao R."/>
            <person name="Li G."/>
            <person name="Mu C."/>
            <person name="Tian Q."/>
            <person name="Mei H."/>
            <person name="Zhang T."/>
            <person name="Gao T."/>
            <person name="Zhang H."/>
        </authorList>
    </citation>
    <scope>NUCLEOTIDE SEQUENCE</scope>
    <source>
        <strain evidence="11">KEN1</strain>
    </source>
</reference>
<evidence type="ECO:0000256" key="1">
    <source>
        <dbReference type="ARBA" id="ARBA00004236"/>
    </source>
</evidence>
<comment type="caution">
    <text evidence="11">The sequence shown here is derived from an EMBL/GenBank/DDBJ whole genome shotgun (WGS) entry which is preliminary data.</text>
</comment>
<evidence type="ECO:0000256" key="8">
    <source>
        <dbReference type="ARBA" id="ARBA00023176"/>
    </source>
</evidence>
<proteinExistence type="predicted"/>
<dbReference type="EMBL" id="JACGWN010000016">
    <property type="protein sequence ID" value="KAL0395472.1"/>
    <property type="molecule type" value="Genomic_DNA"/>
</dbReference>
<keyword evidence="8" id="KW-0168">Coated pit</keyword>
<dbReference type="AlphaFoldDB" id="A0AAW2STC6"/>
<keyword evidence="9" id="KW-0175">Coiled coil</keyword>
<dbReference type="InterPro" id="IPR043512">
    <property type="entry name" value="Mu2_C"/>
</dbReference>
<dbReference type="CDD" id="cd14836">
    <property type="entry name" value="AP2_Mu_N"/>
    <property type="match status" value="1"/>
</dbReference>
<dbReference type="InterPro" id="IPR050431">
    <property type="entry name" value="Adaptor_comp_med_subunit"/>
</dbReference>
<dbReference type="PANTHER" id="PTHR10529">
    <property type="entry name" value="AP COMPLEX SUBUNIT MU"/>
    <property type="match status" value="1"/>
</dbReference>
<dbReference type="GO" id="GO:0005886">
    <property type="term" value="C:plasma membrane"/>
    <property type="evidence" value="ECO:0007669"/>
    <property type="project" value="UniProtKB-SubCell"/>
</dbReference>
<keyword evidence="4" id="KW-1003">Cell membrane</keyword>
<keyword evidence="6" id="KW-0653">Protein transport</keyword>
<organism evidence="11">
    <name type="scientific">Sesamum latifolium</name>
    <dbReference type="NCBI Taxonomy" id="2727402"/>
    <lineage>
        <taxon>Eukaryota</taxon>
        <taxon>Viridiplantae</taxon>
        <taxon>Streptophyta</taxon>
        <taxon>Embryophyta</taxon>
        <taxon>Tracheophyta</taxon>
        <taxon>Spermatophyta</taxon>
        <taxon>Magnoliopsida</taxon>
        <taxon>eudicotyledons</taxon>
        <taxon>Gunneridae</taxon>
        <taxon>Pentapetalae</taxon>
        <taxon>asterids</taxon>
        <taxon>lamiids</taxon>
        <taxon>Lamiales</taxon>
        <taxon>Pedaliaceae</taxon>
        <taxon>Sesamum</taxon>
    </lineage>
</organism>
<dbReference type="FunFam" id="2.60.40.1170:FF:000023">
    <property type="entry name" value="AP-2 complex subunit mu"/>
    <property type="match status" value="1"/>
</dbReference>
<keyword evidence="7" id="KW-0472">Membrane</keyword>
<evidence type="ECO:0000256" key="9">
    <source>
        <dbReference type="SAM" id="Coils"/>
    </source>
</evidence>
<accession>A0AAW2STC6</accession>
<dbReference type="PRINTS" id="PR00314">
    <property type="entry name" value="CLATHRINADPT"/>
</dbReference>
<dbReference type="GO" id="GO:0006897">
    <property type="term" value="P:endocytosis"/>
    <property type="evidence" value="ECO:0007669"/>
    <property type="project" value="UniProtKB-KW"/>
</dbReference>
<dbReference type="CDD" id="cd09251">
    <property type="entry name" value="AP-2_Mu2_Cterm"/>
    <property type="match status" value="1"/>
</dbReference>
<evidence type="ECO:0000313" key="11">
    <source>
        <dbReference type="EMBL" id="KAL0395472.1"/>
    </source>
</evidence>
<dbReference type="GO" id="GO:0006886">
    <property type="term" value="P:intracellular protein transport"/>
    <property type="evidence" value="ECO:0007669"/>
    <property type="project" value="InterPro"/>
</dbReference>
<dbReference type="InterPro" id="IPR011012">
    <property type="entry name" value="Longin-like_dom_sf"/>
</dbReference>
<name>A0AAW2STC6_9LAMI</name>
<evidence type="ECO:0000256" key="7">
    <source>
        <dbReference type="ARBA" id="ARBA00023136"/>
    </source>
</evidence>
<feature type="domain" description="MHD" evidence="10">
    <location>
        <begin position="177"/>
        <end position="396"/>
    </location>
</feature>
<evidence type="ECO:0000256" key="5">
    <source>
        <dbReference type="ARBA" id="ARBA00022583"/>
    </source>
</evidence>
<dbReference type="PROSITE" id="PS00990">
    <property type="entry name" value="CLAT_ADAPTOR_M_1"/>
    <property type="match status" value="1"/>
</dbReference>
<comment type="subcellular location">
    <subcellularLocation>
        <location evidence="1">Cell membrane</location>
    </subcellularLocation>
    <subcellularLocation>
        <location evidence="2">Membrane</location>
        <location evidence="2">Coated pit</location>
        <topology evidence="2">Peripheral membrane protein</topology>
        <orientation evidence="2">Cytoplasmic side</orientation>
    </subcellularLocation>
</comment>
<dbReference type="FunFam" id="3.30.450.60:FF:000002">
    <property type="entry name" value="AP-2 complex subunit mu, putative"/>
    <property type="match status" value="1"/>
</dbReference>
<dbReference type="Gene3D" id="3.30.450.60">
    <property type="match status" value="1"/>
</dbReference>
<evidence type="ECO:0000256" key="3">
    <source>
        <dbReference type="ARBA" id="ARBA00022448"/>
    </source>
</evidence>
<keyword evidence="5" id="KW-0254">Endocytosis</keyword>
<evidence type="ECO:0000256" key="2">
    <source>
        <dbReference type="ARBA" id="ARBA00004277"/>
    </source>
</evidence>
<sequence length="884" mass="98936">MPVAASAIYFLNLRGDVLINRLYRDDVGGNMVDAFRTHIMQTKELGTCPVRQIGGCSFFYMRISNVYIVIVVSSNANVACAFKFVVEAVALFKSYFGGAFDEDAIRNNFVLIYELLDEIMDFGYPQNLSPEILKLYITQEGVRSPFSSKPADKPVPNATLQVTGAVGWRREGLVYKKNEVFLDIVESVNLLMSSKGSVLRCDVTGKILMKCFLSGMPDLNGKTIELDDVTFHQCVNLTRYRITEGVNLPFRVLPTIKELGRTRMEVNVKVKSVFGAKMFALGVVVKIPVPKQTAKTNFQVTSGRAKYNPSIDSLVWKIRKFPGQTESTLSAEVELISTMTEKKSWTRPPIQMEFQVPMFTASGLRVRFLKVWEKSGTTQLNGFSNDLQILLIVGPPRSYPLLHIPSVMLSVLTSAGFIPDGEGLDKGCRKYPYIRSPTAYQNVFILKLGLFGPDTVRDAMYEFPFINRENMDMFFDEFEGSDYPFLTLSSVLSGSDVDLLRSRFYIPDDYKIPDDRIHLPPFECRTLSFADFEASLCLPLHHFLEEILDCSRLCITQLTPSSFGIISAFIIPMTHLCIAPSLDFCALHQLNVTIGEKDFFYLTSKRGLKVAILEGGRGGSPSVGASARCKIKLIGADDSDEEDEDGDDLPLSALATKGVSLSEPKTSASAKKVGRTSKGSVGKGKAKIALHLEPQIIAELEESFVSVPVERYVPMRRQLEMLEGLLKEMRETWLATRESPSEPANPALILCPNWNVHENSSVLSFVIGGVSFDLYRGILLPMDQMKLSLSPLPQMESHGQISHGCEPDSTCMTLQAANFCEQGSKAEEKAKAAKARVRELKEQYEVLRAQDQIYRESVAKDREMHDQERKEFIELKDMLYDKFK</sequence>
<feature type="coiled-coil region" evidence="9">
    <location>
        <begin position="823"/>
        <end position="850"/>
    </location>
</feature>
<dbReference type="InterPro" id="IPR001392">
    <property type="entry name" value="Clathrin_mu"/>
</dbReference>
<dbReference type="GO" id="GO:0030131">
    <property type="term" value="C:clathrin adaptor complex"/>
    <property type="evidence" value="ECO:0007669"/>
    <property type="project" value="InterPro"/>
</dbReference>
<evidence type="ECO:0000256" key="6">
    <source>
        <dbReference type="ARBA" id="ARBA00022927"/>
    </source>
</evidence>
<protein>
    <submittedName>
        <fullName evidence="11">AP-2 complex subunit mu</fullName>
    </submittedName>
</protein>
<dbReference type="PROSITE" id="PS51072">
    <property type="entry name" value="MHD"/>
    <property type="match status" value="1"/>
</dbReference>
<gene>
    <name evidence="11" type="ORF">Slati_4513400</name>
</gene>
<keyword evidence="3" id="KW-0813">Transport</keyword>
<evidence type="ECO:0000259" key="10">
    <source>
        <dbReference type="PROSITE" id="PS51072"/>
    </source>
</evidence>
<evidence type="ECO:0000256" key="4">
    <source>
        <dbReference type="ARBA" id="ARBA00022475"/>
    </source>
</evidence>
<dbReference type="InterPro" id="IPR043532">
    <property type="entry name" value="AP2_Mu_N"/>
</dbReference>